<dbReference type="NCBIfam" id="NF041000">
    <property type="entry name" value="ATPase_ComGA"/>
    <property type="match status" value="1"/>
</dbReference>
<dbReference type="STRING" id="616990.IV54_GL001500"/>
<dbReference type="GO" id="GO:0016887">
    <property type="term" value="F:ATP hydrolysis activity"/>
    <property type="evidence" value="ECO:0007669"/>
    <property type="project" value="TreeGrafter"/>
</dbReference>
<evidence type="ECO:0000256" key="3">
    <source>
        <dbReference type="ARBA" id="ARBA00022840"/>
    </source>
</evidence>
<evidence type="ECO:0000259" key="4">
    <source>
        <dbReference type="SMART" id="SM00382"/>
    </source>
</evidence>
<dbReference type="InterPro" id="IPR003593">
    <property type="entry name" value="AAA+_ATPase"/>
</dbReference>
<dbReference type="RefSeq" id="WP_057878032.1">
    <property type="nucleotide sequence ID" value="NZ_JQCA01000038.1"/>
</dbReference>
<dbReference type="Pfam" id="PF00437">
    <property type="entry name" value="T2SSE"/>
    <property type="match status" value="1"/>
</dbReference>
<dbReference type="CDD" id="cd01129">
    <property type="entry name" value="PulE-GspE-like"/>
    <property type="match status" value="1"/>
</dbReference>
<dbReference type="SMART" id="SM00382">
    <property type="entry name" value="AAA"/>
    <property type="match status" value="1"/>
</dbReference>
<dbReference type="InterPro" id="IPR001482">
    <property type="entry name" value="T2SS/T4SS_dom"/>
</dbReference>
<dbReference type="SUPFAM" id="SSF52540">
    <property type="entry name" value="P-loop containing nucleoside triphosphate hydrolases"/>
    <property type="match status" value="1"/>
</dbReference>
<accession>A0A0R2LVW6</accession>
<dbReference type="GO" id="GO:0005524">
    <property type="term" value="F:ATP binding"/>
    <property type="evidence" value="ECO:0007669"/>
    <property type="project" value="UniProtKB-KW"/>
</dbReference>
<evidence type="ECO:0000313" key="5">
    <source>
        <dbReference type="EMBL" id="KRO04252.1"/>
    </source>
</evidence>
<proteinExistence type="inferred from homology"/>
<evidence type="ECO:0000313" key="6">
    <source>
        <dbReference type="Proteomes" id="UP000051906"/>
    </source>
</evidence>
<dbReference type="Proteomes" id="UP000051906">
    <property type="component" value="Unassembled WGS sequence"/>
</dbReference>
<comment type="similarity">
    <text evidence="1">Belongs to the GSP E family.</text>
</comment>
<dbReference type="InterPro" id="IPR027417">
    <property type="entry name" value="P-loop_NTPase"/>
</dbReference>
<dbReference type="Gene3D" id="3.30.450.90">
    <property type="match status" value="1"/>
</dbReference>
<dbReference type="InterPro" id="IPR047667">
    <property type="entry name" value="ATPase_ComGA"/>
</dbReference>
<comment type="caution">
    <text evidence="5">The sequence shown here is derived from an EMBL/GenBank/DDBJ whole genome shotgun (WGS) entry which is preliminary data.</text>
</comment>
<dbReference type="PANTHER" id="PTHR30258:SF2">
    <property type="entry name" value="COMG OPERON PROTEIN 1"/>
    <property type="match status" value="1"/>
</dbReference>
<dbReference type="OrthoDB" id="9808272at2"/>
<dbReference type="EMBL" id="JQCA01000038">
    <property type="protein sequence ID" value="KRO04252.1"/>
    <property type="molecule type" value="Genomic_DNA"/>
</dbReference>
<dbReference type="AlphaFoldDB" id="A0A0R2LVW6"/>
<protein>
    <submittedName>
        <fullName evidence="5">Type II secretory pathway competence component, ATPase</fullName>
    </submittedName>
</protein>
<evidence type="ECO:0000256" key="2">
    <source>
        <dbReference type="ARBA" id="ARBA00022741"/>
    </source>
</evidence>
<evidence type="ECO:0000256" key="1">
    <source>
        <dbReference type="ARBA" id="ARBA00006611"/>
    </source>
</evidence>
<sequence>MISELVTAVIEAAQSIRASDIYILPREAGYQIYLRGFQKRHLWREISMAMGEQLLTYLKFHADMVVSERRRPQVGSLAWKTTEMPIDLRLSTVGDFSGKESLVVRLIYPYDTLQATYLMAGQSQQLSALSRQRGLILFAGPTGSGKTTAMYAMATQLAGDPVVLSIEDPVEIRESQFIQLQVNAAAGMTYEALIKVGLRHRPDVFIIGEIRDALTAQAAIRASLSGHLVLSTVHAKNAQGTVTRLRELGVAEAVLRQALTAACYQRLIPRQHREPAVLFDIVTETDLFRQSNQMTERWRQDLEKAKLTGAISSQVAQRFREG</sequence>
<feature type="domain" description="AAA+ ATPase" evidence="4">
    <location>
        <begin position="132"/>
        <end position="252"/>
    </location>
</feature>
<dbReference type="Gene3D" id="3.40.50.300">
    <property type="entry name" value="P-loop containing nucleotide triphosphate hydrolases"/>
    <property type="match status" value="1"/>
</dbReference>
<dbReference type="PATRIC" id="fig|616990.3.peg.1590"/>
<keyword evidence="2" id="KW-0547">Nucleotide-binding</keyword>
<organism evidence="5 6">
    <name type="scientific">Levilactobacillus paucivorans</name>
    <dbReference type="NCBI Taxonomy" id="616990"/>
    <lineage>
        <taxon>Bacteria</taxon>
        <taxon>Bacillati</taxon>
        <taxon>Bacillota</taxon>
        <taxon>Bacilli</taxon>
        <taxon>Lactobacillales</taxon>
        <taxon>Lactobacillaceae</taxon>
        <taxon>Levilactobacillus</taxon>
    </lineage>
</organism>
<gene>
    <name evidence="5" type="ORF">IV54_GL001500</name>
</gene>
<reference evidence="5 6" key="1">
    <citation type="journal article" date="2015" name="Genome Announc.">
        <title>Expanding the biotechnology potential of lactobacilli through comparative genomics of 213 strains and associated genera.</title>
        <authorList>
            <person name="Sun Z."/>
            <person name="Harris H.M."/>
            <person name="McCann A."/>
            <person name="Guo C."/>
            <person name="Argimon S."/>
            <person name="Zhang W."/>
            <person name="Yang X."/>
            <person name="Jeffery I.B."/>
            <person name="Cooney J.C."/>
            <person name="Kagawa T.F."/>
            <person name="Liu W."/>
            <person name="Song Y."/>
            <person name="Salvetti E."/>
            <person name="Wrobel A."/>
            <person name="Rasinkangas P."/>
            <person name="Parkhill J."/>
            <person name="Rea M.C."/>
            <person name="O'Sullivan O."/>
            <person name="Ritari J."/>
            <person name="Douillard F.P."/>
            <person name="Paul Ross R."/>
            <person name="Yang R."/>
            <person name="Briner A.E."/>
            <person name="Felis G.E."/>
            <person name="de Vos W.M."/>
            <person name="Barrangou R."/>
            <person name="Klaenhammer T.R."/>
            <person name="Caufield P.W."/>
            <person name="Cui Y."/>
            <person name="Zhang H."/>
            <person name="O'Toole P.W."/>
        </authorList>
    </citation>
    <scope>NUCLEOTIDE SEQUENCE [LARGE SCALE GENOMIC DNA]</scope>
    <source>
        <strain evidence="5 6">DSM 22467</strain>
    </source>
</reference>
<name>A0A0R2LVW6_9LACO</name>
<dbReference type="PANTHER" id="PTHR30258">
    <property type="entry name" value="TYPE II SECRETION SYSTEM PROTEIN GSPE-RELATED"/>
    <property type="match status" value="1"/>
</dbReference>
<keyword evidence="6" id="KW-1185">Reference proteome</keyword>
<keyword evidence="3" id="KW-0067">ATP-binding</keyword>
<dbReference type="GO" id="GO:0005886">
    <property type="term" value="C:plasma membrane"/>
    <property type="evidence" value="ECO:0007669"/>
    <property type="project" value="TreeGrafter"/>
</dbReference>